<proteinExistence type="predicted"/>
<gene>
    <name evidence="1" type="ORF">PROH_05330</name>
</gene>
<evidence type="ECO:0000313" key="2">
    <source>
        <dbReference type="Proteomes" id="UP000034681"/>
    </source>
</evidence>
<organism evidence="1 2">
    <name type="scientific">Prochlorothrix hollandica PCC 9006 = CALU 1027</name>
    <dbReference type="NCBI Taxonomy" id="317619"/>
    <lineage>
        <taxon>Bacteria</taxon>
        <taxon>Bacillati</taxon>
        <taxon>Cyanobacteriota</taxon>
        <taxon>Cyanophyceae</taxon>
        <taxon>Prochlorotrichales</taxon>
        <taxon>Prochlorotrichaceae</taxon>
        <taxon>Prochlorothrix</taxon>
    </lineage>
</organism>
<protein>
    <submittedName>
        <fullName evidence="1">Uncharacterized protein</fullName>
    </submittedName>
</protein>
<accession>A0A0M2Q069</accession>
<evidence type="ECO:0000313" key="1">
    <source>
        <dbReference type="EMBL" id="KKJ00708.1"/>
    </source>
</evidence>
<name>A0A0M2Q069_PROHO</name>
<dbReference type="AlphaFoldDB" id="A0A0M2Q069"/>
<dbReference type="RefSeq" id="WP_016924193.1">
    <property type="nucleotide sequence ID" value="NZ_KB235944.1"/>
</dbReference>
<keyword evidence="2" id="KW-1185">Reference proteome</keyword>
<sequence length="81" mass="8918">MSHHPDPIKYAVEPQGQGVVLIIWSSSAYELRYCLPSSCAAWQRLNHHLASAGQSRISYADFQATVEQSPSPVVPSFAYAI</sequence>
<comment type="caution">
    <text evidence="1">The sequence shown here is derived from an EMBL/GenBank/DDBJ whole genome shotgun (WGS) entry which is preliminary data.</text>
</comment>
<reference evidence="1" key="1">
    <citation type="submission" date="2012-04" db="EMBL/GenBank/DDBJ databases">
        <authorList>
            <person name="Borisov I.G."/>
            <person name="Ivanikova N.V."/>
            <person name="Pinevich A.V."/>
        </authorList>
    </citation>
    <scope>NUCLEOTIDE SEQUENCE</scope>
    <source>
        <strain evidence="1">CALU 1027</strain>
    </source>
</reference>
<dbReference type="Proteomes" id="UP000034681">
    <property type="component" value="Unassembled WGS sequence"/>
</dbReference>
<dbReference type="EMBL" id="AJTX02000003">
    <property type="protein sequence ID" value="KKJ00708.1"/>
    <property type="molecule type" value="Genomic_DNA"/>
</dbReference>